<dbReference type="Pfam" id="PF24507">
    <property type="entry name" value="Ig_CFAP65_4th"/>
    <property type="match status" value="1"/>
</dbReference>
<dbReference type="PANTHER" id="PTHR23053">
    <property type="entry name" value="DLEC1 DELETED IN LUNG AND ESOPHAGEAL CANCER 1"/>
    <property type="match status" value="1"/>
</dbReference>
<keyword evidence="3" id="KW-1185">Reference proteome</keyword>
<gene>
    <name evidence="2" type="ORF">GN244_ATG20154</name>
</gene>
<dbReference type="PANTHER" id="PTHR23053:SF0">
    <property type="entry name" value="HYDROCEPHALUS-INDUCING PROTEIN HOMOLOG"/>
    <property type="match status" value="1"/>
</dbReference>
<dbReference type="GO" id="GO:1904158">
    <property type="term" value="P:axonemal central apparatus assembly"/>
    <property type="evidence" value="ECO:0007669"/>
    <property type="project" value="TreeGrafter"/>
</dbReference>
<dbReference type="InterPro" id="IPR033305">
    <property type="entry name" value="Hydin-like"/>
</dbReference>
<dbReference type="Proteomes" id="UP000602510">
    <property type="component" value="Unassembled WGS sequence"/>
</dbReference>
<protein>
    <submittedName>
        <fullName evidence="2">Putative MSP domain-containing protein</fullName>
    </submittedName>
</protein>
<evidence type="ECO:0000313" key="3">
    <source>
        <dbReference type="Proteomes" id="UP000602510"/>
    </source>
</evidence>
<comment type="caution">
    <text evidence="2">The sequence shown here is derived from an EMBL/GenBank/DDBJ whole genome shotgun (WGS) entry which is preliminary data.</text>
</comment>
<accession>A0A833WCE1</accession>
<dbReference type="InterPro" id="IPR058536">
    <property type="entry name" value="Ig_CFAP65_4th"/>
</dbReference>
<dbReference type="GO" id="GO:0003341">
    <property type="term" value="P:cilium movement"/>
    <property type="evidence" value="ECO:0007669"/>
    <property type="project" value="TreeGrafter"/>
</dbReference>
<sequence length="633" mass="69968">MGGSTKKLLTLSGCCQGIDVILETDTLSYGPVCLGSQLVRKVRLQNRGDVAAKFQWNVREFAPEFSVSPSQGNVAPNQHKIIEVTFKPAAVDPDIRYERVTCMVEGTTPATLTLVGSCVPQATSSIQDVHFSSPVRQESRKVIVLENTTSSPWNLFPVVQGDHWSCLENILVSAHGTANLDVLYSPLAMTKQNSHEEIDEQRPTVHTGSIFLAIPDGSALLYNLFGKASAPLPIAPTFLSTAAKKNVSISIPIKNWLKTPQTFAVETQKPPGNESVVIQGPSSILLHAGVTRNYNMKFFCYIEGTVNLSVRMVNQKSGEYVVQDVNVTVSKAVDVDTLFFETPVRQSVKKMVAIENPFDIQRPINFVDKAHWWKCSSPFIRVRQLSEISGRAEGHYEVEYRPTLHSETPTEDRLTISFVELGEYTYNLVLRTLPVGPERILYFKAPLGGSQTQAFPFTSYAVATAELSCSVQDPTSFSVPVTWKVEGPFSWEGKAESILVKFEPEAIGEFRDTLTLFSNTIGEYKCTLQGLSVPPLPQGPYVFLTTQDIEFKNVFSTPKEFEIMVDNPRFVLSTTSLSIPAKASKIITVKVDATLSSGTSEKTTASETGKLLVSCPQFKEFSPWVYYLEARTL</sequence>
<organism evidence="2 3">
    <name type="scientific">Phytophthora infestans</name>
    <name type="common">Potato late blight agent</name>
    <name type="synonym">Botrytis infestans</name>
    <dbReference type="NCBI Taxonomy" id="4787"/>
    <lineage>
        <taxon>Eukaryota</taxon>
        <taxon>Sar</taxon>
        <taxon>Stramenopiles</taxon>
        <taxon>Oomycota</taxon>
        <taxon>Peronosporomycetes</taxon>
        <taxon>Peronosporales</taxon>
        <taxon>Peronosporaceae</taxon>
        <taxon>Phytophthora</taxon>
    </lineage>
</organism>
<dbReference type="Gene3D" id="2.60.40.10">
    <property type="entry name" value="Immunoglobulins"/>
    <property type="match status" value="1"/>
</dbReference>
<dbReference type="EMBL" id="WSZM01001128">
    <property type="protein sequence ID" value="KAF4028175.1"/>
    <property type="molecule type" value="Genomic_DNA"/>
</dbReference>
<feature type="domain" description="Ig-like" evidence="1">
    <location>
        <begin position="437"/>
        <end position="529"/>
    </location>
</feature>
<evidence type="ECO:0000259" key="1">
    <source>
        <dbReference type="PROSITE" id="PS50835"/>
    </source>
</evidence>
<dbReference type="AlphaFoldDB" id="A0A833WCE1"/>
<proteinExistence type="predicted"/>
<dbReference type="InterPro" id="IPR007110">
    <property type="entry name" value="Ig-like_dom"/>
</dbReference>
<name>A0A833WCE1_PHYIN</name>
<evidence type="ECO:0000313" key="2">
    <source>
        <dbReference type="EMBL" id="KAF4028175.1"/>
    </source>
</evidence>
<dbReference type="InterPro" id="IPR013783">
    <property type="entry name" value="Ig-like_fold"/>
</dbReference>
<dbReference type="GO" id="GO:0005930">
    <property type="term" value="C:axoneme"/>
    <property type="evidence" value="ECO:0007669"/>
    <property type="project" value="TreeGrafter"/>
</dbReference>
<reference evidence="2" key="1">
    <citation type="submission" date="2020-04" db="EMBL/GenBank/DDBJ databases">
        <title>Hybrid Assembly of Korean Phytophthora infestans isolates.</title>
        <authorList>
            <person name="Prokchorchik M."/>
            <person name="Lee Y."/>
            <person name="Seo J."/>
            <person name="Cho J.-H."/>
            <person name="Park Y.-E."/>
            <person name="Jang D.-C."/>
            <person name="Im J.-S."/>
            <person name="Choi J.-G."/>
            <person name="Park H.-J."/>
            <person name="Lee G.-B."/>
            <person name="Lee Y.-G."/>
            <person name="Hong S.-Y."/>
            <person name="Cho K."/>
            <person name="Sohn K.H."/>
        </authorList>
    </citation>
    <scope>NUCLEOTIDE SEQUENCE</scope>
    <source>
        <strain evidence="2">KR_1_A1</strain>
    </source>
</reference>
<dbReference type="PROSITE" id="PS50835">
    <property type="entry name" value="IG_LIKE"/>
    <property type="match status" value="1"/>
</dbReference>